<dbReference type="GO" id="GO:0006508">
    <property type="term" value="P:proteolysis"/>
    <property type="evidence" value="ECO:0007669"/>
    <property type="project" value="UniProtKB-KW"/>
</dbReference>
<keyword evidence="5" id="KW-0812">Transmembrane</keyword>
<evidence type="ECO:0000313" key="8">
    <source>
        <dbReference type="Proteomes" id="UP001596528"/>
    </source>
</evidence>
<dbReference type="RefSeq" id="WP_342774321.1">
    <property type="nucleotide sequence ID" value="NZ_JBHTGQ010000038.1"/>
</dbReference>
<dbReference type="Proteomes" id="UP001596528">
    <property type="component" value="Unassembled WGS sequence"/>
</dbReference>
<keyword evidence="5" id="KW-0472">Membrane</keyword>
<dbReference type="PRINTS" id="PR00834">
    <property type="entry name" value="PROTEASES2C"/>
</dbReference>
<accession>A0ABW2V8B2</accession>
<gene>
    <name evidence="7" type="ORF">ACFQWB_14445</name>
</gene>
<proteinExistence type="inferred from homology"/>
<dbReference type="PANTHER" id="PTHR22939:SF129">
    <property type="entry name" value="SERINE PROTEASE HTRA2, MITOCHONDRIAL"/>
    <property type="match status" value="1"/>
</dbReference>
<sequence length="388" mass="41628">MTVSLFDDDFYSTRTSNAKRWSVKPERPGSWLLGVALVAAGAFLMLVALWMSGVLGGRGGSHNGESSDERVIAAVEKVLPTVVSIISKTTSEGKDGKPDSYALGIGSGVIFGKKDGKALIVTNNHVVQYATEVEIVLSSGEHRQGKIVGMDLFTDLAVVETDDKGIKQVAEFGDSERLRPGETAIAIGSPLGLGLSQSITTGVISGPQRRIPVSLNMDGRLDWEMDVIQTDAAINQGNSGGALVNLSGKVIGINSMKISDTGVEGLGFALPIHQVKPVLESLLQYGKVLRPKMGIRMVDLSEYENPEALKLPESVEGGLIVIEVLPGPSLEAGMQTGDIIVELDGKPVRSTLELRQYLYSEKKIGDKLKVTYYRDGKKNTVTIKLEEY</sequence>
<feature type="domain" description="PDZ" evidence="6">
    <location>
        <begin position="297"/>
        <end position="376"/>
    </location>
</feature>
<dbReference type="Pfam" id="PF13365">
    <property type="entry name" value="Trypsin_2"/>
    <property type="match status" value="1"/>
</dbReference>
<dbReference type="InterPro" id="IPR036034">
    <property type="entry name" value="PDZ_sf"/>
</dbReference>
<dbReference type="InterPro" id="IPR001940">
    <property type="entry name" value="Peptidase_S1C"/>
</dbReference>
<evidence type="ECO:0000256" key="1">
    <source>
        <dbReference type="ARBA" id="ARBA00010541"/>
    </source>
</evidence>
<organism evidence="7 8">
    <name type="scientific">Paenibacillus thermoaerophilus</name>
    <dbReference type="NCBI Taxonomy" id="1215385"/>
    <lineage>
        <taxon>Bacteria</taxon>
        <taxon>Bacillati</taxon>
        <taxon>Bacillota</taxon>
        <taxon>Bacilli</taxon>
        <taxon>Bacillales</taxon>
        <taxon>Paenibacillaceae</taxon>
        <taxon>Paenibacillus</taxon>
    </lineage>
</organism>
<dbReference type="SMART" id="SM00228">
    <property type="entry name" value="PDZ"/>
    <property type="match status" value="1"/>
</dbReference>
<dbReference type="Pfam" id="PF13180">
    <property type="entry name" value="PDZ_2"/>
    <property type="match status" value="1"/>
</dbReference>
<comment type="similarity">
    <text evidence="1">Belongs to the peptidase S1C family.</text>
</comment>
<dbReference type="GO" id="GO:0008233">
    <property type="term" value="F:peptidase activity"/>
    <property type="evidence" value="ECO:0007669"/>
    <property type="project" value="UniProtKB-KW"/>
</dbReference>
<feature type="transmembrane region" description="Helical" evidence="5">
    <location>
        <begin position="31"/>
        <end position="51"/>
    </location>
</feature>
<dbReference type="EC" id="3.4.21.-" evidence="7"/>
<keyword evidence="4" id="KW-0720">Serine protease</keyword>
<dbReference type="EMBL" id="JBHTGQ010000038">
    <property type="protein sequence ID" value="MFC7751119.1"/>
    <property type="molecule type" value="Genomic_DNA"/>
</dbReference>
<comment type="caution">
    <text evidence="7">The sequence shown here is derived from an EMBL/GenBank/DDBJ whole genome shotgun (WGS) entry which is preliminary data.</text>
</comment>
<dbReference type="Gene3D" id="2.30.42.10">
    <property type="match status" value="1"/>
</dbReference>
<keyword evidence="2 7" id="KW-0645">Protease</keyword>
<evidence type="ECO:0000313" key="7">
    <source>
        <dbReference type="EMBL" id="MFC7751119.1"/>
    </source>
</evidence>
<evidence type="ECO:0000256" key="5">
    <source>
        <dbReference type="SAM" id="Phobius"/>
    </source>
</evidence>
<evidence type="ECO:0000259" key="6">
    <source>
        <dbReference type="PROSITE" id="PS50106"/>
    </source>
</evidence>
<dbReference type="InterPro" id="IPR043504">
    <property type="entry name" value="Peptidase_S1_PA_chymotrypsin"/>
</dbReference>
<dbReference type="PROSITE" id="PS50106">
    <property type="entry name" value="PDZ"/>
    <property type="match status" value="1"/>
</dbReference>
<protein>
    <submittedName>
        <fullName evidence="7">S1C family serine protease</fullName>
        <ecNumber evidence="7">3.4.21.-</ecNumber>
    </submittedName>
</protein>
<dbReference type="SUPFAM" id="SSF50494">
    <property type="entry name" value="Trypsin-like serine proteases"/>
    <property type="match status" value="1"/>
</dbReference>
<keyword evidence="3 7" id="KW-0378">Hydrolase</keyword>
<dbReference type="PANTHER" id="PTHR22939">
    <property type="entry name" value="SERINE PROTEASE FAMILY S1C HTRA-RELATED"/>
    <property type="match status" value="1"/>
</dbReference>
<dbReference type="Gene3D" id="2.40.10.10">
    <property type="entry name" value="Trypsin-like serine proteases"/>
    <property type="match status" value="2"/>
</dbReference>
<evidence type="ECO:0000256" key="3">
    <source>
        <dbReference type="ARBA" id="ARBA00022801"/>
    </source>
</evidence>
<evidence type="ECO:0000256" key="4">
    <source>
        <dbReference type="ARBA" id="ARBA00022825"/>
    </source>
</evidence>
<keyword evidence="8" id="KW-1185">Reference proteome</keyword>
<keyword evidence="5" id="KW-1133">Transmembrane helix</keyword>
<dbReference type="SUPFAM" id="SSF50156">
    <property type="entry name" value="PDZ domain-like"/>
    <property type="match status" value="1"/>
</dbReference>
<reference evidence="8" key="1">
    <citation type="journal article" date="2019" name="Int. J. Syst. Evol. Microbiol.">
        <title>The Global Catalogue of Microorganisms (GCM) 10K type strain sequencing project: providing services to taxonomists for standard genome sequencing and annotation.</title>
        <authorList>
            <consortium name="The Broad Institute Genomics Platform"/>
            <consortium name="The Broad Institute Genome Sequencing Center for Infectious Disease"/>
            <person name="Wu L."/>
            <person name="Ma J."/>
        </authorList>
    </citation>
    <scope>NUCLEOTIDE SEQUENCE [LARGE SCALE GENOMIC DNA]</scope>
    <source>
        <strain evidence="8">JCM 18657</strain>
    </source>
</reference>
<dbReference type="InterPro" id="IPR009003">
    <property type="entry name" value="Peptidase_S1_PA"/>
</dbReference>
<name>A0ABW2V8B2_9BACL</name>
<evidence type="ECO:0000256" key="2">
    <source>
        <dbReference type="ARBA" id="ARBA00022670"/>
    </source>
</evidence>
<dbReference type="InterPro" id="IPR001478">
    <property type="entry name" value="PDZ"/>
</dbReference>